<dbReference type="Gene3D" id="3.90.1720.10">
    <property type="entry name" value="endopeptidase domain like (from Nostoc punctiforme)"/>
    <property type="match status" value="1"/>
</dbReference>
<organism evidence="6 7">
    <name type="scientific">Salipaludibacillus agaradhaerens</name>
    <name type="common">Bacillus agaradhaerens</name>
    <dbReference type="NCBI Taxonomy" id="76935"/>
    <lineage>
        <taxon>Bacteria</taxon>
        <taxon>Bacillati</taxon>
        <taxon>Bacillota</taxon>
        <taxon>Bacilli</taxon>
        <taxon>Bacillales</taxon>
        <taxon>Bacillaceae</taxon>
    </lineage>
</organism>
<evidence type="ECO:0000256" key="4">
    <source>
        <dbReference type="ARBA" id="ARBA00022807"/>
    </source>
</evidence>
<dbReference type="PROSITE" id="PS51935">
    <property type="entry name" value="NLPC_P60"/>
    <property type="match status" value="1"/>
</dbReference>
<dbReference type="AlphaFoldDB" id="A0A9Q4FYT1"/>
<proteinExistence type="inferred from homology"/>
<evidence type="ECO:0000256" key="2">
    <source>
        <dbReference type="ARBA" id="ARBA00022670"/>
    </source>
</evidence>
<reference evidence="6" key="1">
    <citation type="submission" date="2020-06" db="EMBL/GenBank/DDBJ databases">
        <title>Insight into the genomes of haloalkaliphilic bacilli from Kenyan soda lakes.</title>
        <authorList>
            <person name="Mwirichia R."/>
            <person name="Villamizar G.C."/>
            <person name="Poehlein A."/>
            <person name="Mugweru J."/>
            <person name="Kipnyargis A."/>
            <person name="Kiplimo D."/>
            <person name="Orwa P."/>
            <person name="Daniel R."/>
        </authorList>
    </citation>
    <scope>NUCLEOTIDE SEQUENCE</scope>
    <source>
        <strain evidence="6">B1096_S55</strain>
    </source>
</reference>
<comment type="caution">
    <text evidence="6">The sequence shown here is derived from an EMBL/GenBank/DDBJ whole genome shotgun (WGS) entry which is preliminary data.</text>
</comment>
<accession>A0A9Q4FYT1</accession>
<keyword evidence="4" id="KW-0788">Thiol protease</keyword>
<name>A0A9Q4FYT1_SALAG</name>
<dbReference type="Proteomes" id="UP001057753">
    <property type="component" value="Unassembled WGS sequence"/>
</dbReference>
<sequence>MMMATLVFIVLVSQSISPLIINDHDAYANNILYVENQQIAESQAYTTLNERLTEPSSSESKTSKQATPTVNADSLINDAKGLLGSPYVWGGTTPEGFDSSGFIHYVFKQNGITLSRTHREYWEEGESVSVPEPGDVVFFETYQPGPSHAGIYIGNNEFIHNSSSKGVIITSMDNPYWKPRYIGAKRYFQP</sequence>
<feature type="domain" description="NlpC/P60" evidence="5">
    <location>
        <begin position="69"/>
        <end position="188"/>
    </location>
</feature>
<evidence type="ECO:0000256" key="3">
    <source>
        <dbReference type="ARBA" id="ARBA00022801"/>
    </source>
</evidence>
<dbReference type="InterPro" id="IPR051202">
    <property type="entry name" value="Peptidase_C40"/>
</dbReference>
<evidence type="ECO:0000256" key="1">
    <source>
        <dbReference type="ARBA" id="ARBA00007074"/>
    </source>
</evidence>
<keyword evidence="2" id="KW-0645">Protease</keyword>
<keyword evidence="3" id="KW-0378">Hydrolase</keyword>
<dbReference type="Pfam" id="PF00877">
    <property type="entry name" value="NLPC_P60"/>
    <property type="match status" value="1"/>
</dbReference>
<evidence type="ECO:0000313" key="6">
    <source>
        <dbReference type="EMBL" id="MCR6098010.1"/>
    </source>
</evidence>
<dbReference type="InterPro" id="IPR000064">
    <property type="entry name" value="NLP_P60_dom"/>
</dbReference>
<dbReference type="EMBL" id="JABXYM010000001">
    <property type="protein sequence ID" value="MCR6098010.1"/>
    <property type="molecule type" value="Genomic_DNA"/>
</dbReference>
<dbReference type="GO" id="GO:0006508">
    <property type="term" value="P:proteolysis"/>
    <property type="evidence" value="ECO:0007669"/>
    <property type="project" value="UniProtKB-KW"/>
</dbReference>
<protein>
    <submittedName>
        <fullName evidence="6">C40 family peptidase</fullName>
    </submittedName>
</protein>
<gene>
    <name evidence="6" type="ORF">HXA33_15840</name>
</gene>
<comment type="similarity">
    <text evidence="1">Belongs to the peptidase C40 family.</text>
</comment>
<evidence type="ECO:0000259" key="5">
    <source>
        <dbReference type="PROSITE" id="PS51935"/>
    </source>
</evidence>
<dbReference type="PANTHER" id="PTHR47053:SF1">
    <property type="entry name" value="MUREIN DD-ENDOPEPTIDASE MEPH-RELATED"/>
    <property type="match status" value="1"/>
</dbReference>
<evidence type="ECO:0000313" key="7">
    <source>
        <dbReference type="Proteomes" id="UP001057753"/>
    </source>
</evidence>
<keyword evidence="7" id="KW-1185">Reference proteome</keyword>
<dbReference type="SUPFAM" id="SSF54001">
    <property type="entry name" value="Cysteine proteinases"/>
    <property type="match status" value="1"/>
</dbReference>
<dbReference type="PANTHER" id="PTHR47053">
    <property type="entry name" value="MUREIN DD-ENDOPEPTIDASE MEPH-RELATED"/>
    <property type="match status" value="1"/>
</dbReference>
<dbReference type="InterPro" id="IPR038765">
    <property type="entry name" value="Papain-like_cys_pep_sf"/>
</dbReference>
<dbReference type="GO" id="GO:0008234">
    <property type="term" value="F:cysteine-type peptidase activity"/>
    <property type="evidence" value="ECO:0007669"/>
    <property type="project" value="UniProtKB-KW"/>
</dbReference>
<dbReference type="RefSeq" id="WP_257822389.1">
    <property type="nucleotide sequence ID" value="NZ_JABXYM010000001.1"/>
</dbReference>